<organism evidence="1 2">
    <name type="scientific">Sinorhizobium kostiense</name>
    <dbReference type="NCBI Taxonomy" id="76747"/>
    <lineage>
        <taxon>Bacteria</taxon>
        <taxon>Pseudomonadati</taxon>
        <taxon>Pseudomonadota</taxon>
        <taxon>Alphaproteobacteria</taxon>
        <taxon>Hyphomicrobiales</taxon>
        <taxon>Rhizobiaceae</taxon>
        <taxon>Sinorhizobium/Ensifer group</taxon>
        <taxon>Sinorhizobium</taxon>
    </lineage>
</organism>
<keyword evidence="2" id="KW-1185">Reference proteome</keyword>
<evidence type="ECO:0000313" key="2">
    <source>
        <dbReference type="Proteomes" id="UP000730739"/>
    </source>
</evidence>
<name>A0ABS4QXB8_9HYPH</name>
<accession>A0ABS4QXB8</accession>
<evidence type="ECO:0000313" key="1">
    <source>
        <dbReference type="EMBL" id="MBP2234776.1"/>
    </source>
</evidence>
<dbReference type="EMBL" id="JAGILA010000001">
    <property type="protein sequence ID" value="MBP2234776.1"/>
    <property type="molecule type" value="Genomic_DNA"/>
</dbReference>
<gene>
    <name evidence="1" type="ORF">J2Z31_001266</name>
</gene>
<sequence>MDPQVDPNRRLGDRCIVESLGRGPVKAHALGTNMYARADAKEVPRPSPYDELIYTRVASTAQQSPALINPG</sequence>
<comment type="caution">
    <text evidence="1">The sequence shown here is derived from an EMBL/GenBank/DDBJ whole genome shotgun (WGS) entry which is preliminary data.</text>
</comment>
<proteinExistence type="predicted"/>
<reference evidence="1 2" key="1">
    <citation type="submission" date="2021-03" db="EMBL/GenBank/DDBJ databases">
        <title>Genomic Encyclopedia of Type Strains, Phase IV (KMG-IV): sequencing the most valuable type-strain genomes for metagenomic binning, comparative biology and taxonomic classification.</title>
        <authorList>
            <person name="Goeker M."/>
        </authorList>
    </citation>
    <scope>NUCLEOTIDE SEQUENCE [LARGE SCALE GENOMIC DNA]</scope>
    <source>
        <strain evidence="1 2">DSM 13372</strain>
    </source>
</reference>
<protein>
    <submittedName>
        <fullName evidence="1">Uncharacterized protein</fullName>
    </submittedName>
</protein>
<dbReference type="Proteomes" id="UP000730739">
    <property type="component" value="Unassembled WGS sequence"/>
</dbReference>